<comment type="caution">
    <text evidence="1">The sequence shown here is derived from an EMBL/GenBank/DDBJ whole genome shotgun (WGS) entry which is preliminary data.</text>
</comment>
<reference evidence="1 2" key="1">
    <citation type="journal article" date="2023" name="Sci. Data">
        <title>Genome assembly of the Korean intertidal mud-creeper Batillaria attramentaria.</title>
        <authorList>
            <person name="Patra A.K."/>
            <person name="Ho P.T."/>
            <person name="Jun S."/>
            <person name="Lee S.J."/>
            <person name="Kim Y."/>
            <person name="Won Y.J."/>
        </authorList>
    </citation>
    <scope>NUCLEOTIDE SEQUENCE [LARGE SCALE GENOMIC DNA]</scope>
    <source>
        <strain evidence="1">Wonlab-2016</strain>
    </source>
</reference>
<dbReference type="Proteomes" id="UP001519460">
    <property type="component" value="Unassembled WGS sequence"/>
</dbReference>
<proteinExistence type="predicted"/>
<organism evidence="1 2">
    <name type="scientific">Batillaria attramentaria</name>
    <dbReference type="NCBI Taxonomy" id="370345"/>
    <lineage>
        <taxon>Eukaryota</taxon>
        <taxon>Metazoa</taxon>
        <taxon>Spiralia</taxon>
        <taxon>Lophotrochozoa</taxon>
        <taxon>Mollusca</taxon>
        <taxon>Gastropoda</taxon>
        <taxon>Caenogastropoda</taxon>
        <taxon>Sorbeoconcha</taxon>
        <taxon>Cerithioidea</taxon>
        <taxon>Batillariidae</taxon>
        <taxon>Batillaria</taxon>
    </lineage>
</organism>
<name>A0ABD0KPT3_9CAEN</name>
<protein>
    <submittedName>
        <fullName evidence="1">Uncharacterized protein</fullName>
    </submittedName>
</protein>
<dbReference type="EMBL" id="JACVVK020000140">
    <property type="protein sequence ID" value="KAK7489270.1"/>
    <property type="molecule type" value="Genomic_DNA"/>
</dbReference>
<evidence type="ECO:0000313" key="2">
    <source>
        <dbReference type="Proteomes" id="UP001519460"/>
    </source>
</evidence>
<gene>
    <name evidence="1" type="ORF">BaRGS_00019522</name>
</gene>
<sequence>MVTLFSCSHQQTRAGQATTASTVLLVRKNLFLTVSETSACKSVQEPVQISVNGKVSERHPRFPNPSRPRVMSLSAAASTVVIPTILLSIVLPVQASSVLNECRQQCRGEDQLKAACGEEHHCAAMFPDIDAYLICMEPCRRLGSNCFQRCAFRTDEITSHCLRQCGMDSVHKETYIISRLIVKQ</sequence>
<accession>A0ABD0KPT3</accession>
<dbReference type="AlphaFoldDB" id="A0ABD0KPT3"/>
<keyword evidence="2" id="KW-1185">Reference proteome</keyword>
<evidence type="ECO:0000313" key="1">
    <source>
        <dbReference type="EMBL" id="KAK7489270.1"/>
    </source>
</evidence>